<name>A0A392UEP1_9FABA</name>
<dbReference type="AlphaFoldDB" id="A0A392UEP1"/>
<keyword evidence="2" id="KW-1185">Reference proteome</keyword>
<feature type="non-terminal residue" evidence="1">
    <location>
        <position position="1"/>
    </location>
</feature>
<proteinExistence type="predicted"/>
<comment type="caution">
    <text evidence="1">The sequence shown here is derived from an EMBL/GenBank/DDBJ whole genome shotgun (WGS) entry which is preliminary data.</text>
</comment>
<dbReference type="EMBL" id="LXQA010797226">
    <property type="protein sequence ID" value="MCI71488.1"/>
    <property type="molecule type" value="Genomic_DNA"/>
</dbReference>
<reference evidence="1 2" key="1">
    <citation type="journal article" date="2018" name="Front. Plant Sci.">
        <title>Red Clover (Trifolium pratense) and Zigzag Clover (T. medium) - A Picture of Genomic Similarities and Differences.</title>
        <authorList>
            <person name="Dluhosova J."/>
            <person name="Istvanek J."/>
            <person name="Nedelnik J."/>
            <person name="Repkova J."/>
        </authorList>
    </citation>
    <scope>NUCLEOTIDE SEQUENCE [LARGE SCALE GENOMIC DNA]</scope>
    <source>
        <strain evidence="2">cv. 10/8</strain>
        <tissue evidence="1">Leaf</tissue>
    </source>
</reference>
<sequence length="34" mass="3857">KNTDFKLEGFDYGLSPYLSSVWDLKQCLTSSARS</sequence>
<organism evidence="1 2">
    <name type="scientific">Trifolium medium</name>
    <dbReference type="NCBI Taxonomy" id="97028"/>
    <lineage>
        <taxon>Eukaryota</taxon>
        <taxon>Viridiplantae</taxon>
        <taxon>Streptophyta</taxon>
        <taxon>Embryophyta</taxon>
        <taxon>Tracheophyta</taxon>
        <taxon>Spermatophyta</taxon>
        <taxon>Magnoliopsida</taxon>
        <taxon>eudicotyledons</taxon>
        <taxon>Gunneridae</taxon>
        <taxon>Pentapetalae</taxon>
        <taxon>rosids</taxon>
        <taxon>fabids</taxon>
        <taxon>Fabales</taxon>
        <taxon>Fabaceae</taxon>
        <taxon>Papilionoideae</taxon>
        <taxon>50 kb inversion clade</taxon>
        <taxon>NPAAA clade</taxon>
        <taxon>Hologalegina</taxon>
        <taxon>IRL clade</taxon>
        <taxon>Trifolieae</taxon>
        <taxon>Trifolium</taxon>
    </lineage>
</organism>
<evidence type="ECO:0000313" key="1">
    <source>
        <dbReference type="EMBL" id="MCI71488.1"/>
    </source>
</evidence>
<accession>A0A392UEP1</accession>
<protein>
    <submittedName>
        <fullName evidence="1">Uncharacterized protein</fullName>
    </submittedName>
</protein>
<dbReference type="Proteomes" id="UP000265520">
    <property type="component" value="Unassembled WGS sequence"/>
</dbReference>
<evidence type="ECO:0000313" key="2">
    <source>
        <dbReference type="Proteomes" id="UP000265520"/>
    </source>
</evidence>